<protein>
    <submittedName>
        <fullName evidence="1">Uncharacterized protein</fullName>
    </submittedName>
</protein>
<sequence length="1652" mass="193657">MDQGEKPKEEILNDLFPSDMDQILLRRRNGAKNLTPNESDFLAKFPVDENLSEKYVWQVFLRDVSEYITRNYESIVSQPIRRQRRIGPKIQTPNQEHASNPVLQVALYRQNQDPDGTRPDHMSHIQHIAQMQQMGHIQDLHDSADDVTAMTLNGVDTNIFTVDSNLHLNLSPTEHTLSTQQLYEQARQAARPSPSRRGKPTQRRPWSKEEEQALFAGLDQVKGPHWSQILTLYGAGGTISEALKDRNQVQLKDKASCFFKDFGCINMDINNKEELISNEEMERDNHFDISEEDLEKINTLLDKLMKQPFDYDSHIEYINLFKKHKMKDELKSAREAMQLYFPLTEKMWIEWLDDQEDSASTLEDKISLLELYSKSVEDYLSINLWKKYMFYVKKQVEIESNDKNSELGKLFNYEFLKNVYLQAYSTTKYHILQSQEIWSIYRDYEIELLEKNPSYENIQYIKQIYIERLSIPHFGMEKCFSDFSCFITNYDNSNYEEIMIAANKIYNPSLIKYQARDFYEIQLSQSNYSYEQFIKYLEWELHQKPQELELICTLFERLLTCYPLAANIWEDYIQFMFEKSTFIKIDEKFLQRSVKNYPWSGILWKHYIYMLEHNNSSLEEICTIKDRSISSGTLFHDINELAKVLEAWCGYCKRRVTIWDNDNEEVQYVITQLRTSIKLLKNVFKTTDKQQRLEKMLIYITTKLGNIDEARKIWKNILKIHVTETKYWLQYFIWERNYGEINNAINILKNASLKHLDFPELIFDIYRDFVIEEGSLESLEKAETIIHKGVKNIQLIKEKESINLKTKNNQQFDESKIDLEEIPNYDSKSKKKSKNEDKNRRNRENTTVRVTGLPKSVSVEQLYSFFYGCGDIINTKIIEESSDNSSTAFVEFANIDDTKSALTKNYKKLDENEILVEPATETTLWVTNFPPSADEKFVHKLFEKYGDVIEVRFPSLRYNSRRRFCYVQMKYPEQALASLSLHGQIFEKKYKLIVNISDSSKKESRKEATSEGREIIVSNISPESTEDDLIDLFSKYGTLESIRLIYDKKSKFHKGFCYIIFSTTEQALSALDANKKELNSAILSVEIVKVRNKNIFEKNKENYKDTFSCKNTDFKEKDKHNLQFHELKSNSLGILYLPDTVNQTRIKNVFEAYGDIDKIELRPDHQGAIVQYKHPSDAGKAAMALDGYAFSNKKIRIVTVETLLQHKPQKNALPDQDIIAPKINDPGTRKERLSIPEKSITSRKRIKISDNNNDPMQIETTQRTLNNADFRAILMEKKSFNTKENIVAKRPQSSIRLKIVIRYLPPDLSEQAFQELVKEWIDKERVEWFSFYPGKVSSNRNKNDKYARAYIKFKSPEALITFYKGFNTHVFSSEKGKGQRVLIEFAPFQKIPRPERQKHDARQGTIDDDAEFIAFQETLKNTNKSTQEEEQSKRDDDDMVPIDAITPLIEYLRAQKEAAALKSKQQQKKYTIEKKPSTKTKADAATTQIKLQGNLGFTRKFNKNKNKPQKELDNPDARKESSMRPEELFPRQSSSYKRVHKNPLKKNPLLATNTSVEILKPSNREKSYDSNVFNKEKKYDSSQLLKKTDSTINSTSKTENEVKRNTKKRDYTKQSSNKDSKNNTEHFNKPNTFRGKGNEHFGRNYRNKNIQE</sequence>
<evidence type="ECO:0000313" key="1">
    <source>
        <dbReference type="EMBL" id="KAG4305342.1"/>
    </source>
</evidence>
<dbReference type="Proteomes" id="UP000768646">
    <property type="component" value="Unassembled WGS sequence"/>
</dbReference>
<comment type="caution">
    <text evidence="1">The sequence shown here is derived from an EMBL/GenBank/DDBJ whole genome shotgun (WGS) entry which is preliminary data.</text>
</comment>
<accession>A0ACB7CC64</accession>
<keyword evidence="2" id="KW-1185">Reference proteome</keyword>
<name>A0ACB7CC64_9ASCO</name>
<gene>
    <name evidence="1" type="ORF">PORY_001512</name>
</gene>
<organism evidence="1 2">
    <name type="scientific">Pneumocystis oryctolagi</name>
    <dbReference type="NCBI Taxonomy" id="42067"/>
    <lineage>
        <taxon>Eukaryota</taxon>
        <taxon>Fungi</taxon>
        <taxon>Dikarya</taxon>
        <taxon>Ascomycota</taxon>
        <taxon>Taphrinomycotina</taxon>
        <taxon>Pneumocystomycetes</taxon>
        <taxon>Pneumocystaceae</taxon>
        <taxon>Pneumocystis</taxon>
    </lineage>
</organism>
<reference evidence="1 2" key="1">
    <citation type="journal article" date="2021" name="Commun. Biol.">
        <title>Genomic insights into the host specific adaptation of the Pneumocystis genus.</title>
        <authorList>
            <person name="Cisse O.H."/>
            <person name="Ma L."/>
            <person name="Dekker J.P."/>
            <person name="Khil P.P."/>
            <person name="Youn J.-H."/>
            <person name="Brenchley J.M."/>
            <person name="Blair R."/>
            <person name="Pahar B."/>
            <person name="Chabe M."/>
            <person name="Van Rompay K.K.A."/>
            <person name="Keesler R."/>
            <person name="Sukura A."/>
            <person name="Hirsch V."/>
            <person name="Kutty G."/>
            <person name="Liu Y."/>
            <person name="Peng L."/>
            <person name="Chen J."/>
            <person name="Song J."/>
            <person name="Weissenbacher-Lang C."/>
            <person name="Xu J."/>
            <person name="Upham N.S."/>
            <person name="Stajich J.E."/>
            <person name="Cuomo C.A."/>
            <person name="Cushion M.T."/>
            <person name="Kovacs J.A."/>
        </authorList>
    </citation>
    <scope>NUCLEOTIDE SEQUENCE [LARGE SCALE GENOMIC DNA]</scope>
    <source>
        <strain evidence="1 2">RABM</strain>
    </source>
</reference>
<dbReference type="EMBL" id="JABTEG010000004">
    <property type="protein sequence ID" value="KAG4305342.1"/>
    <property type="molecule type" value="Genomic_DNA"/>
</dbReference>
<proteinExistence type="predicted"/>
<evidence type="ECO:0000313" key="2">
    <source>
        <dbReference type="Proteomes" id="UP000768646"/>
    </source>
</evidence>